<reference evidence="1 2" key="1">
    <citation type="submission" date="2024-04" db="EMBL/GenBank/DDBJ databases">
        <title>The reference genome of an endangered Asteraceae, Deinandra increscens subsp. villosa, native to the Central Coast of California.</title>
        <authorList>
            <person name="Guilliams M."/>
            <person name="Hasenstab-Lehman K."/>
            <person name="Meyer R."/>
            <person name="Mcevoy S."/>
        </authorList>
    </citation>
    <scope>NUCLEOTIDE SEQUENCE [LARGE SCALE GENOMIC DNA]</scope>
    <source>
        <tissue evidence="1">Leaf</tissue>
    </source>
</reference>
<dbReference type="PANTHER" id="PTHR33710:SF64">
    <property type="entry name" value="ENDONUCLEASE_EXONUCLEASE_PHOSPHATASE DOMAIN-CONTAINING PROTEIN"/>
    <property type="match status" value="1"/>
</dbReference>
<gene>
    <name evidence="1" type="ORF">SSX86_022872</name>
</gene>
<dbReference type="AlphaFoldDB" id="A0AAP0GRK3"/>
<keyword evidence="2" id="KW-1185">Reference proteome</keyword>
<protein>
    <recommendedName>
        <fullName evidence="3">Reverse transcriptase</fullName>
    </recommendedName>
</protein>
<dbReference type="SUPFAM" id="SSF56219">
    <property type="entry name" value="DNase I-like"/>
    <property type="match status" value="1"/>
</dbReference>
<name>A0AAP0GRK3_9ASTR</name>
<evidence type="ECO:0000313" key="1">
    <source>
        <dbReference type="EMBL" id="KAK9058032.1"/>
    </source>
</evidence>
<dbReference type="Proteomes" id="UP001408789">
    <property type="component" value="Unassembled WGS sequence"/>
</dbReference>
<sequence>MWVLIGDFNEVRAPEERRFSEFCARSADVFNDFILHGNVKEYPMGGARYTFSYGNGVNFSKLDRILVCEEFFNRWPRASLRALPRMWSDHSPLIFKCCSKDFGPVPFRFFSSWLKFPELVTLIREGLAVRDSSSDAPDIKLCRKLKHVKGLIKNWVHEHNSAKNRDIQDLITFCSDMDVASESSYGSNLYCAFWLLLLGIQQCLVLLQPVAAILQ</sequence>
<comment type="caution">
    <text evidence="1">The sequence shown here is derived from an EMBL/GenBank/DDBJ whole genome shotgun (WGS) entry which is preliminary data.</text>
</comment>
<dbReference type="PANTHER" id="PTHR33710">
    <property type="entry name" value="BNAC02G09200D PROTEIN"/>
    <property type="match status" value="1"/>
</dbReference>
<dbReference type="InterPro" id="IPR036691">
    <property type="entry name" value="Endo/exonu/phosph_ase_sf"/>
</dbReference>
<accession>A0AAP0GRK3</accession>
<dbReference type="Gene3D" id="3.60.10.10">
    <property type="entry name" value="Endonuclease/exonuclease/phosphatase"/>
    <property type="match status" value="1"/>
</dbReference>
<organism evidence="1 2">
    <name type="scientific">Deinandra increscens subsp. villosa</name>
    <dbReference type="NCBI Taxonomy" id="3103831"/>
    <lineage>
        <taxon>Eukaryota</taxon>
        <taxon>Viridiplantae</taxon>
        <taxon>Streptophyta</taxon>
        <taxon>Embryophyta</taxon>
        <taxon>Tracheophyta</taxon>
        <taxon>Spermatophyta</taxon>
        <taxon>Magnoliopsida</taxon>
        <taxon>eudicotyledons</taxon>
        <taxon>Gunneridae</taxon>
        <taxon>Pentapetalae</taxon>
        <taxon>asterids</taxon>
        <taxon>campanulids</taxon>
        <taxon>Asterales</taxon>
        <taxon>Asteraceae</taxon>
        <taxon>Asteroideae</taxon>
        <taxon>Heliantheae alliance</taxon>
        <taxon>Madieae</taxon>
        <taxon>Madiinae</taxon>
        <taxon>Deinandra</taxon>
    </lineage>
</organism>
<evidence type="ECO:0000313" key="2">
    <source>
        <dbReference type="Proteomes" id="UP001408789"/>
    </source>
</evidence>
<proteinExistence type="predicted"/>
<evidence type="ECO:0008006" key="3">
    <source>
        <dbReference type="Google" id="ProtNLM"/>
    </source>
</evidence>
<dbReference type="EMBL" id="JBCNJP010000023">
    <property type="protein sequence ID" value="KAK9058032.1"/>
    <property type="molecule type" value="Genomic_DNA"/>
</dbReference>